<dbReference type="EMBL" id="BGPR01002084">
    <property type="protein sequence ID" value="GBM67440.1"/>
    <property type="molecule type" value="Genomic_DNA"/>
</dbReference>
<dbReference type="OrthoDB" id="8300685at2759"/>
<dbReference type="Proteomes" id="UP000499080">
    <property type="component" value="Unassembled WGS sequence"/>
</dbReference>
<organism evidence="2 3">
    <name type="scientific">Araneus ventricosus</name>
    <name type="common">Orbweaver spider</name>
    <name type="synonym">Epeira ventricosa</name>
    <dbReference type="NCBI Taxonomy" id="182803"/>
    <lineage>
        <taxon>Eukaryota</taxon>
        <taxon>Metazoa</taxon>
        <taxon>Ecdysozoa</taxon>
        <taxon>Arthropoda</taxon>
        <taxon>Chelicerata</taxon>
        <taxon>Arachnida</taxon>
        <taxon>Araneae</taxon>
        <taxon>Araneomorphae</taxon>
        <taxon>Entelegynae</taxon>
        <taxon>Araneoidea</taxon>
        <taxon>Araneidae</taxon>
        <taxon>Araneus</taxon>
    </lineage>
</organism>
<sequence>MQNRMKNGQGEMRAHVESQVQGMKEHVNRCSEKVEDIQVVNGEIEEVKDNVQRKITEVEDKVKGKISVLE</sequence>
<keyword evidence="3" id="KW-1185">Reference proteome</keyword>
<comment type="caution">
    <text evidence="2">The sequence shown here is derived from an EMBL/GenBank/DDBJ whole genome shotgun (WGS) entry which is preliminary data.</text>
</comment>
<dbReference type="AlphaFoldDB" id="A0A4Y2HQB6"/>
<feature type="region of interest" description="Disordered" evidence="1">
    <location>
        <begin position="1"/>
        <end position="27"/>
    </location>
</feature>
<evidence type="ECO:0000256" key="1">
    <source>
        <dbReference type="SAM" id="MobiDB-lite"/>
    </source>
</evidence>
<evidence type="ECO:0000313" key="2">
    <source>
        <dbReference type="EMBL" id="GBM67440.1"/>
    </source>
</evidence>
<proteinExistence type="predicted"/>
<protein>
    <submittedName>
        <fullName evidence="2">Uncharacterized protein</fullName>
    </submittedName>
</protein>
<evidence type="ECO:0000313" key="3">
    <source>
        <dbReference type="Proteomes" id="UP000499080"/>
    </source>
</evidence>
<name>A0A4Y2HQB6_ARAVE</name>
<reference evidence="2 3" key="1">
    <citation type="journal article" date="2019" name="Sci. Rep.">
        <title>Orb-weaving spider Araneus ventricosus genome elucidates the spidroin gene catalogue.</title>
        <authorList>
            <person name="Kono N."/>
            <person name="Nakamura H."/>
            <person name="Ohtoshi R."/>
            <person name="Moran D.A.P."/>
            <person name="Shinohara A."/>
            <person name="Yoshida Y."/>
            <person name="Fujiwara M."/>
            <person name="Mori M."/>
            <person name="Tomita M."/>
            <person name="Arakawa K."/>
        </authorList>
    </citation>
    <scope>NUCLEOTIDE SEQUENCE [LARGE SCALE GENOMIC DNA]</scope>
</reference>
<accession>A0A4Y2HQB6</accession>
<gene>
    <name evidence="2" type="ORF">AVEN_265395_1</name>
</gene>